<dbReference type="EMBL" id="PVZF01000025">
    <property type="protein sequence ID" value="PRY08301.1"/>
    <property type="molecule type" value="Genomic_DNA"/>
</dbReference>
<dbReference type="SUPFAM" id="SSF64288">
    <property type="entry name" value="Chorismate lyase-like"/>
    <property type="match status" value="1"/>
</dbReference>
<reference evidence="5 6" key="1">
    <citation type="submission" date="2018-03" db="EMBL/GenBank/DDBJ databases">
        <title>Genomic Encyclopedia of Archaeal and Bacterial Type Strains, Phase II (KMG-II): from individual species to whole genera.</title>
        <authorList>
            <person name="Goeker M."/>
        </authorList>
    </citation>
    <scope>NUCLEOTIDE SEQUENCE [LARGE SCALE GENOMIC DNA]</scope>
    <source>
        <strain evidence="5 6">DSM 19711</strain>
    </source>
</reference>
<evidence type="ECO:0000256" key="2">
    <source>
        <dbReference type="ARBA" id="ARBA00023125"/>
    </source>
</evidence>
<dbReference type="OrthoDB" id="199743at2"/>
<evidence type="ECO:0000313" key="6">
    <source>
        <dbReference type="Proteomes" id="UP000238083"/>
    </source>
</evidence>
<dbReference type="Pfam" id="PF07702">
    <property type="entry name" value="UTRA"/>
    <property type="match status" value="1"/>
</dbReference>
<dbReference type="PANTHER" id="PTHR44846">
    <property type="entry name" value="MANNOSYL-D-GLYCERATE TRANSPORT/METABOLISM SYSTEM REPRESSOR MNGR-RELATED"/>
    <property type="match status" value="1"/>
</dbReference>
<dbReference type="RefSeq" id="WP_106215604.1">
    <property type="nucleotide sequence ID" value="NZ_PVZF01000025.1"/>
</dbReference>
<dbReference type="InterPro" id="IPR050679">
    <property type="entry name" value="Bact_HTH_transcr_reg"/>
</dbReference>
<gene>
    <name evidence="5" type="ORF">CLV37_1255</name>
</gene>
<keyword evidence="2" id="KW-0238">DNA-binding</keyword>
<dbReference type="InterPro" id="IPR036390">
    <property type="entry name" value="WH_DNA-bd_sf"/>
</dbReference>
<dbReference type="SUPFAM" id="SSF46785">
    <property type="entry name" value="Winged helix' DNA-binding domain"/>
    <property type="match status" value="1"/>
</dbReference>
<dbReference type="SMART" id="SM00345">
    <property type="entry name" value="HTH_GNTR"/>
    <property type="match status" value="1"/>
</dbReference>
<dbReference type="AlphaFoldDB" id="A0A2T0QTJ0"/>
<dbReference type="GO" id="GO:0003677">
    <property type="term" value="F:DNA binding"/>
    <property type="evidence" value="ECO:0007669"/>
    <property type="project" value="UniProtKB-KW"/>
</dbReference>
<dbReference type="SMART" id="SM00866">
    <property type="entry name" value="UTRA"/>
    <property type="match status" value="1"/>
</dbReference>
<dbReference type="PANTHER" id="PTHR44846:SF16">
    <property type="entry name" value="TRANSCRIPTIONAL REGULATOR PHNF-RELATED"/>
    <property type="match status" value="1"/>
</dbReference>
<accession>A0A2T0QTJ0</accession>
<dbReference type="InterPro" id="IPR011663">
    <property type="entry name" value="UTRA"/>
</dbReference>
<dbReference type="PROSITE" id="PS50949">
    <property type="entry name" value="HTH_GNTR"/>
    <property type="match status" value="1"/>
</dbReference>
<dbReference type="GO" id="GO:0003700">
    <property type="term" value="F:DNA-binding transcription factor activity"/>
    <property type="evidence" value="ECO:0007669"/>
    <property type="project" value="InterPro"/>
</dbReference>
<dbReference type="CDD" id="cd07377">
    <property type="entry name" value="WHTH_GntR"/>
    <property type="match status" value="1"/>
</dbReference>
<dbReference type="Pfam" id="PF00392">
    <property type="entry name" value="GntR"/>
    <property type="match status" value="1"/>
</dbReference>
<dbReference type="PRINTS" id="PR00035">
    <property type="entry name" value="HTHGNTR"/>
</dbReference>
<evidence type="ECO:0000256" key="1">
    <source>
        <dbReference type="ARBA" id="ARBA00023015"/>
    </source>
</evidence>
<keyword evidence="1" id="KW-0805">Transcription regulation</keyword>
<evidence type="ECO:0000256" key="3">
    <source>
        <dbReference type="ARBA" id="ARBA00023163"/>
    </source>
</evidence>
<proteinExistence type="predicted"/>
<evidence type="ECO:0000313" key="5">
    <source>
        <dbReference type="EMBL" id="PRY08301.1"/>
    </source>
</evidence>
<name>A0A2T0QTJ0_9ACTN</name>
<comment type="caution">
    <text evidence="5">The sequence shown here is derived from an EMBL/GenBank/DDBJ whole genome shotgun (WGS) entry which is preliminary data.</text>
</comment>
<keyword evidence="6" id="KW-1185">Reference proteome</keyword>
<evidence type="ECO:0000259" key="4">
    <source>
        <dbReference type="PROSITE" id="PS50949"/>
    </source>
</evidence>
<dbReference type="InterPro" id="IPR028978">
    <property type="entry name" value="Chorismate_lyase_/UTRA_dom_sf"/>
</dbReference>
<dbReference type="Proteomes" id="UP000238083">
    <property type="component" value="Unassembled WGS sequence"/>
</dbReference>
<dbReference type="Gene3D" id="1.10.10.10">
    <property type="entry name" value="Winged helix-like DNA-binding domain superfamily/Winged helix DNA-binding domain"/>
    <property type="match status" value="1"/>
</dbReference>
<dbReference type="InterPro" id="IPR036388">
    <property type="entry name" value="WH-like_DNA-bd_sf"/>
</dbReference>
<keyword evidence="3" id="KW-0804">Transcription</keyword>
<feature type="domain" description="HTH gntR-type" evidence="4">
    <location>
        <begin position="15"/>
        <end position="83"/>
    </location>
</feature>
<sequence length="253" mass="27166">MPGARPTAALPTDGGPLYQRIADRLQAELAGQGAGGGTRLPSERHLTEHYGVSRVTVRAALRELDRRGVLTSLPARGWVVAEGAFGTPGTAAGQRVRGFADLAADRGLRATSRVLVSGTRPATTAEADVLRTAPGTTLFEMRRVRRLNDLAVAVEHNLLPLAVAPALPTVDFSTASLYAVLRSADPPKLPRVAEYSVEARNPTDVERELLDIDGPVPILQATQVTFDEDGRAIEYTVQAYRGDRYTFRASITD</sequence>
<dbReference type="Gene3D" id="3.40.1410.10">
    <property type="entry name" value="Chorismate lyase-like"/>
    <property type="match status" value="1"/>
</dbReference>
<protein>
    <submittedName>
        <fullName evidence="5">GntR family transcriptional regulator</fullName>
    </submittedName>
</protein>
<dbReference type="InterPro" id="IPR000524">
    <property type="entry name" value="Tscrpt_reg_HTH_GntR"/>
</dbReference>
<organism evidence="5 6">
    <name type="scientific">Kineococcus rhizosphaerae</name>
    <dbReference type="NCBI Taxonomy" id="559628"/>
    <lineage>
        <taxon>Bacteria</taxon>
        <taxon>Bacillati</taxon>
        <taxon>Actinomycetota</taxon>
        <taxon>Actinomycetes</taxon>
        <taxon>Kineosporiales</taxon>
        <taxon>Kineosporiaceae</taxon>
        <taxon>Kineococcus</taxon>
    </lineage>
</organism>